<dbReference type="CDD" id="cd00065">
    <property type="entry name" value="FYVE_like_SF"/>
    <property type="match status" value="1"/>
</dbReference>
<dbReference type="Gene3D" id="3.30.530.20">
    <property type="match status" value="1"/>
</dbReference>
<organism evidence="2 3">
    <name type="scientific">Peronospora matthiolae</name>
    <dbReference type="NCBI Taxonomy" id="2874970"/>
    <lineage>
        <taxon>Eukaryota</taxon>
        <taxon>Sar</taxon>
        <taxon>Stramenopiles</taxon>
        <taxon>Oomycota</taxon>
        <taxon>Peronosporomycetes</taxon>
        <taxon>Peronosporales</taxon>
        <taxon>Peronosporaceae</taxon>
        <taxon>Peronospora</taxon>
    </lineage>
</organism>
<evidence type="ECO:0000313" key="2">
    <source>
        <dbReference type="EMBL" id="CAK7932988.1"/>
    </source>
</evidence>
<dbReference type="InterPro" id="IPR023393">
    <property type="entry name" value="START-like_dom_sf"/>
</dbReference>
<evidence type="ECO:0008006" key="4">
    <source>
        <dbReference type="Google" id="ProtNLM"/>
    </source>
</evidence>
<protein>
    <recommendedName>
        <fullName evidence="4">FYVE-type domain-containing protein</fullName>
    </recommendedName>
</protein>
<dbReference type="Proteomes" id="UP001162060">
    <property type="component" value="Unassembled WGS sequence"/>
</dbReference>
<name>A0AAV1UH49_9STRA</name>
<dbReference type="SUPFAM" id="SSF57903">
    <property type="entry name" value="FYVE/PHD zinc finger"/>
    <property type="match status" value="1"/>
</dbReference>
<dbReference type="PANTHER" id="PTHR13510:SF44">
    <property type="entry name" value="RABENOSYN-5"/>
    <property type="match status" value="1"/>
</dbReference>
<sequence>MVVKHSNIADQVPDHIHLSVSTQQALTDTADAIIAETLDTYEGFVANGRQLPSDEWKHVKSREKIRVYRARKRRSSNKVSKQKKKTHSLSQDEKDPSRPRFMSAGAMEQHQHQAAVQGRPCAYDIPIPEVDVSSTATHSSSSNEVDSSSLFDHSVLANVKPCHIPLMVATGEINGSLEDVAYGGLANSKHAWLVRNSYVHNDIFDDRKILATFQLPNEEDPFRSVTLKWGTVDYGAFTTRRDFLYLESQGMAFDSDGERVFYYLIHSIELPECPPLDSSHNVIRVQLSVCYIARQLEELDVVEMFGRGFVDLRGDMMASYSAMILANNITSSAGVVECSNMRKLSYLMTLRRRSDTSGVVSHVSDCGVCHKPLSKLGSLLQSPISCPICRQIMCSKCSVQKKLTIEASSEVTQKKSFTFCLLCVIEAKELSAWEVAVACLRSKGM</sequence>
<feature type="region of interest" description="Disordered" evidence="1">
    <location>
        <begin position="68"/>
        <end position="100"/>
    </location>
</feature>
<dbReference type="AlphaFoldDB" id="A0AAV1UH49"/>
<evidence type="ECO:0000256" key="1">
    <source>
        <dbReference type="SAM" id="MobiDB-lite"/>
    </source>
</evidence>
<proteinExistence type="predicted"/>
<reference evidence="2" key="1">
    <citation type="submission" date="2024-01" db="EMBL/GenBank/DDBJ databases">
        <authorList>
            <person name="Webb A."/>
        </authorList>
    </citation>
    <scope>NUCLEOTIDE SEQUENCE</scope>
    <source>
        <strain evidence="2">Pm1</strain>
    </source>
</reference>
<accession>A0AAV1UH49</accession>
<dbReference type="EMBL" id="CAKLBY020000193">
    <property type="protein sequence ID" value="CAK7932988.1"/>
    <property type="molecule type" value="Genomic_DNA"/>
</dbReference>
<gene>
    <name evidence="2" type="ORF">PM001_LOCUS18138</name>
</gene>
<dbReference type="InterPro" id="IPR052727">
    <property type="entry name" value="Rab4/Rab5_effector"/>
</dbReference>
<feature type="compositionally biased region" description="Basic residues" evidence="1">
    <location>
        <begin position="68"/>
        <end position="87"/>
    </location>
</feature>
<dbReference type="PANTHER" id="PTHR13510">
    <property type="entry name" value="FYVE-FINGER-CONTAINING RAB5 EFFECTOR PROTEIN RABENOSYN-5-RELATED"/>
    <property type="match status" value="1"/>
</dbReference>
<dbReference type="InterPro" id="IPR011011">
    <property type="entry name" value="Znf_FYVE_PHD"/>
</dbReference>
<comment type="caution">
    <text evidence="2">The sequence shown here is derived from an EMBL/GenBank/DDBJ whole genome shotgun (WGS) entry which is preliminary data.</text>
</comment>
<evidence type="ECO:0000313" key="3">
    <source>
        <dbReference type="Proteomes" id="UP001162060"/>
    </source>
</evidence>